<evidence type="ECO:0000256" key="1">
    <source>
        <dbReference type="SAM" id="MobiDB-lite"/>
    </source>
</evidence>
<keyword evidence="3" id="KW-1185">Reference proteome</keyword>
<protein>
    <submittedName>
        <fullName evidence="2">Uncharacterized protein</fullName>
    </submittedName>
</protein>
<proteinExistence type="predicted"/>
<organism evidence="2 3">
    <name type="scientific">Actinospica acidithermotolerans</name>
    <dbReference type="NCBI Taxonomy" id="2828514"/>
    <lineage>
        <taxon>Bacteria</taxon>
        <taxon>Bacillati</taxon>
        <taxon>Actinomycetota</taxon>
        <taxon>Actinomycetes</taxon>
        <taxon>Catenulisporales</taxon>
        <taxon>Actinospicaceae</taxon>
        <taxon>Actinospica</taxon>
    </lineage>
</organism>
<dbReference type="AlphaFoldDB" id="A0A941EB92"/>
<comment type="caution">
    <text evidence="2">The sequence shown here is derived from an EMBL/GenBank/DDBJ whole genome shotgun (WGS) entry which is preliminary data.</text>
</comment>
<dbReference type="EMBL" id="JAGSOH010000048">
    <property type="protein sequence ID" value="MBR7828077.1"/>
    <property type="molecule type" value="Genomic_DNA"/>
</dbReference>
<name>A0A941EB92_9ACTN</name>
<feature type="region of interest" description="Disordered" evidence="1">
    <location>
        <begin position="1"/>
        <end position="29"/>
    </location>
</feature>
<dbReference type="Proteomes" id="UP000676325">
    <property type="component" value="Unassembled WGS sequence"/>
</dbReference>
<accession>A0A941EB92</accession>
<evidence type="ECO:0000313" key="2">
    <source>
        <dbReference type="EMBL" id="MBR7828077.1"/>
    </source>
</evidence>
<reference evidence="2" key="1">
    <citation type="submission" date="2021-04" db="EMBL/GenBank/DDBJ databases">
        <title>Genome based classification of Actinospica acidithermotolerans sp. nov., an actinobacterium isolated from an Indonesian hot spring.</title>
        <authorList>
            <person name="Kusuma A.B."/>
            <person name="Putra K.E."/>
            <person name="Nafisah S."/>
            <person name="Loh J."/>
            <person name="Nouioui I."/>
            <person name="Goodfellow M."/>
        </authorList>
    </citation>
    <scope>NUCLEOTIDE SEQUENCE</scope>
    <source>
        <strain evidence="2">MGRD01-02</strain>
    </source>
</reference>
<feature type="region of interest" description="Disordered" evidence="1">
    <location>
        <begin position="67"/>
        <end position="86"/>
    </location>
</feature>
<sequence length="223" mass="23905">MLGQNPPETAGFSPDGTEGLDGPESGRADALSGFISSGLPWYGLDAGWQGARDLGSVSTGPDGIVEFGTLRHGDPPATRPDSRAQRRSVTVLTMARLGRRPVYKPGGEQAGTVEAMTVGSAAALAGVGLVQDNWPWDLETSLRQQWLDQQVELAYQVSDSLAGPPWQPLTLPVGQQQQPFHYRESPYGWVMAASRPDCFLAAYGRGVSAYSLAFVRVDPRLYG</sequence>
<gene>
    <name evidence="2" type="ORF">KDK95_17300</name>
</gene>
<evidence type="ECO:0000313" key="3">
    <source>
        <dbReference type="Proteomes" id="UP000676325"/>
    </source>
</evidence>
<dbReference type="RefSeq" id="WP_212519217.1">
    <property type="nucleotide sequence ID" value="NZ_JAGSOH010000048.1"/>
</dbReference>
<feature type="compositionally biased region" description="Basic and acidic residues" evidence="1">
    <location>
        <begin position="69"/>
        <end position="84"/>
    </location>
</feature>